<feature type="transmembrane region" description="Helical" evidence="1">
    <location>
        <begin position="83"/>
        <end position="100"/>
    </location>
</feature>
<protein>
    <recommendedName>
        <fullName evidence="4">PH (Pleckstrin Homology) domain-containing protein</fullName>
    </recommendedName>
</protein>
<keyword evidence="1" id="KW-0812">Transmembrane</keyword>
<organism evidence="2 3">
    <name type="scientific">Tenacibaculum platacis</name>
    <dbReference type="NCBI Taxonomy" id="3137852"/>
    <lineage>
        <taxon>Bacteria</taxon>
        <taxon>Pseudomonadati</taxon>
        <taxon>Bacteroidota</taxon>
        <taxon>Flavobacteriia</taxon>
        <taxon>Flavobacteriales</taxon>
        <taxon>Flavobacteriaceae</taxon>
        <taxon>Tenacibaculum</taxon>
    </lineage>
</organism>
<sequence length="209" mass="24192">MKKNDLFSKRNLGFIAFLTANILTRIYKEEFDYYFDKIPTPIITGVLILVLLFFIYKALTPTKRENETVFIPSENDYTHKDTSVGFTVILIVSFLTYAYFVNEYSINPILILLIVLVALISGSFLSKTASFQVKNKNITYKNGKEERVFNTDEIISLEVYPNQIHIHKQDSKETLLFLSLDKTDFQNIKSYFNKRVPEISVKLAQNSSN</sequence>
<evidence type="ECO:0000313" key="2">
    <source>
        <dbReference type="EMBL" id="CAL2089750.1"/>
    </source>
</evidence>
<comment type="caution">
    <text evidence="2">The sequence shown here is derived from an EMBL/GenBank/DDBJ whole genome shotgun (WGS) entry which is preliminary data.</text>
</comment>
<keyword evidence="1" id="KW-1133">Transmembrane helix</keyword>
<dbReference type="EMBL" id="CAXIXY010000005">
    <property type="protein sequence ID" value="CAL2089750.1"/>
    <property type="molecule type" value="Genomic_DNA"/>
</dbReference>
<feature type="transmembrane region" description="Helical" evidence="1">
    <location>
        <begin position="38"/>
        <end position="56"/>
    </location>
</feature>
<feature type="transmembrane region" description="Helical" evidence="1">
    <location>
        <begin position="106"/>
        <end position="126"/>
    </location>
</feature>
<name>A0ABP1ESD2_9FLAO</name>
<keyword evidence="3" id="KW-1185">Reference proteome</keyword>
<dbReference type="Proteomes" id="UP001497416">
    <property type="component" value="Unassembled WGS sequence"/>
</dbReference>
<dbReference type="RefSeq" id="WP_348712797.1">
    <property type="nucleotide sequence ID" value="NZ_CAXIXY010000005.1"/>
</dbReference>
<accession>A0ABP1ESD2</accession>
<keyword evidence="1" id="KW-0472">Membrane</keyword>
<proteinExistence type="predicted"/>
<reference evidence="2 3" key="1">
    <citation type="submission" date="2024-05" db="EMBL/GenBank/DDBJ databases">
        <authorList>
            <person name="Duchaud E."/>
        </authorList>
    </citation>
    <scope>NUCLEOTIDE SEQUENCE [LARGE SCALE GENOMIC DNA]</scope>
    <source>
        <strain evidence="2">Ena-SAMPLE-TAB-13-05-2024-13:56:06:370-140302</strain>
    </source>
</reference>
<evidence type="ECO:0000313" key="3">
    <source>
        <dbReference type="Proteomes" id="UP001497416"/>
    </source>
</evidence>
<gene>
    <name evidence="2" type="ORF">T190607A01A_30384</name>
</gene>
<evidence type="ECO:0008006" key="4">
    <source>
        <dbReference type="Google" id="ProtNLM"/>
    </source>
</evidence>
<evidence type="ECO:0000256" key="1">
    <source>
        <dbReference type="SAM" id="Phobius"/>
    </source>
</evidence>